<evidence type="ECO:0000259" key="1">
    <source>
        <dbReference type="Pfam" id="PF01609"/>
    </source>
</evidence>
<accession>A0A1S7LEC5</accession>
<protein>
    <recommendedName>
        <fullName evidence="1">Transposase IS4-like domain-containing protein</fullName>
    </recommendedName>
</protein>
<name>A0A1S7LEC5_MAGMO</name>
<dbReference type="AlphaFoldDB" id="A0A1S7LEC5"/>
<dbReference type="GO" id="GO:0006313">
    <property type="term" value="P:DNA transposition"/>
    <property type="evidence" value="ECO:0007669"/>
    <property type="project" value="InterPro"/>
</dbReference>
<dbReference type="Pfam" id="PF01609">
    <property type="entry name" value="DDE_Tnp_1"/>
    <property type="match status" value="1"/>
</dbReference>
<reference evidence="2" key="1">
    <citation type="submission" date="2015-04" db="EMBL/GenBank/DDBJ databases">
        <authorList>
            <person name="Syromyatnikov M.Y."/>
            <person name="Popov V.N."/>
        </authorList>
    </citation>
    <scope>NUCLEOTIDE SEQUENCE</scope>
    <source>
        <strain evidence="2">MO-1</strain>
    </source>
</reference>
<gene>
    <name evidence="2" type="ORF">MAGMO_0684</name>
</gene>
<sequence>MVVDSTGMKIYGDREWKVRQHDCSKRWTWRKWHLGVDESNNDIIAAVVSIGDMGIGSFSQACSIRLTKR</sequence>
<proteinExistence type="predicted"/>
<dbReference type="EMBL" id="LO017727">
    <property type="protein sequence ID" value="CRH04888.1"/>
    <property type="molecule type" value="Genomic_DNA"/>
</dbReference>
<organism evidence="2">
    <name type="scientific">Magnetococcus massalia (strain MO-1)</name>
    <dbReference type="NCBI Taxonomy" id="451514"/>
    <lineage>
        <taxon>Bacteria</taxon>
        <taxon>Pseudomonadati</taxon>
        <taxon>Pseudomonadota</taxon>
        <taxon>Magnetococcia</taxon>
        <taxon>Magnetococcales</taxon>
        <taxon>Magnetococcaceae</taxon>
        <taxon>Magnetococcus</taxon>
    </lineage>
</organism>
<dbReference type="GO" id="GO:0004803">
    <property type="term" value="F:transposase activity"/>
    <property type="evidence" value="ECO:0007669"/>
    <property type="project" value="InterPro"/>
</dbReference>
<feature type="domain" description="Transposase IS4-like" evidence="1">
    <location>
        <begin position="2"/>
        <end position="51"/>
    </location>
</feature>
<evidence type="ECO:0000313" key="2">
    <source>
        <dbReference type="EMBL" id="CRH04888.1"/>
    </source>
</evidence>
<dbReference type="GO" id="GO:0003677">
    <property type="term" value="F:DNA binding"/>
    <property type="evidence" value="ECO:0007669"/>
    <property type="project" value="InterPro"/>
</dbReference>
<dbReference type="InterPro" id="IPR002559">
    <property type="entry name" value="Transposase_11"/>
</dbReference>